<feature type="compositionally biased region" description="Basic and acidic residues" evidence="1">
    <location>
        <begin position="76"/>
        <end position="88"/>
    </location>
</feature>
<dbReference type="Proteomes" id="UP000240830">
    <property type="component" value="Unassembled WGS sequence"/>
</dbReference>
<comment type="caution">
    <text evidence="3">The sequence shown here is derived from an EMBL/GenBank/DDBJ whole genome shotgun (WGS) entry which is preliminary data.</text>
</comment>
<feature type="domain" description="DUF8032" evidence="2">
    <location>
        <begin position="252"/>
        <end position="347"/>
    </location>
</feature>
<name>A0A2H9TR18_9FUNG</name>
<organism evidence="3 4">
    <name type="scientific">Paramicrosporidium saccamoebae</name>
    <dbReference type="NCBI Taxonomy" id="1246581"/>
    <lineage>
        <taxon>Eukaryota</taxon>
        <taxon>Fungi</taxon>
        <taxon>Fungi incertae sedis</taxon>
        <taxon>Cryptomycota</taxon>
        <taxon>Cryptomycota incertae sedis</taxon>
        <taxon>Paramicrosporidium</taxon>
    </lineage>
</organism>
<sequence>MDDLTLRLDDNEELNALTLTTLLNNGAEVLLNLSPAQLIQLEKKVQKLKRQKSPPATGIAAVAPSTKSGGTKKRRLSDGSNEHIERPRPTGGQYMNLPASTPQVEYRDTIEWLIFTYSTKGHIQEYHIRADIDTIGHDEIPDDFKAENCVYPRALVPREAYIGNRWEYETAVNEIAWKLCWRNPGVLGNKRGLIQRAVDSYRNRTPENRSRRVMRQEKLHQSSPFNKRASVMDGAAAMGLAPTPLIRVPGPKTLTLQYADREGELTKIKIRVDIEGVDLTQVDEDFRANNAIFPQAMMGGAAGYSNEHWEYENSCNELGWKLAWLNSAKLAGKRGLLHKAVEAYQSRIEAAERARQAVLHHHQQVLGQAGVYDPSMLYDSSHGLHPQSYHHHHGEEGILEKNEEFSQMVAQALQQALAQGVPADSSHYPSHDPSSSYHHLPYPHAIVDDHQFHHHHHIHHQDAQQHSGEIERDEDEQPHTVSTADLLRSL</sequence>
<keyword evidence="4" id="KW-1185">Reference proteome</keyword>
<feature type="region of interest" description="Disordered" evidence="1">
    <location>
        <begin position="454"/>
        <end position="490"/>
    </location>
</feature>
<protein>
    <recommendedName>
        <fullName evidence="2">DUF8032 domain-containing protein</fullName>
    </recommendedName>
</protein>
<evidence type="ECO:0000259" key="2">
    <source>
        <dbReference type="Pfam" id="PF26087"/>
    </source>
</evidence>
<evidence type="ECO:0000313" key="4">
    <source>
        <dbReference type="Proteomes" id="UP000240830"/>
    </source>
</evidence>
<dbReference type="PANTHER" id="PTHR22949">
    <property type="entry name" value="WHITE COLLAR 2 PROTEIN WC2"/>
    <property type="match status" value="1"/>
</dbReference>
<dbReference type="PANTHER" id="PTHR22949:SF0">
    <property type="entry name" value="RE27538P"/>
    <property type="match status" value="1"/>
</dbReference>
<dbReference type="AlphaFoldDB" id="A0A2H9TR18"/>
<feature type="domain" description="DUF8032" evidence="2">
    <location>
        <begin position="111"/>
        <end position="204"/>
    </location>
</feature>
<accession>A0A2H9TR18</accession>
<feature type="region of interest" description="Disordered" evidence="1">
    <location>
        <begin position="49"/>
        <end position="98"/>
    </location>
</feature>
<dbReference type="InterPro" id="IPR058345">
    <property type="entry name" value="DUF8032"/>
</dbReference>
<feature type="region of interest" description="Disordered" evidence="1">
    <location>
        <begin position="417"/>
        <end position="438"/>
    </location>
</feature>
<dbReference type="Pfam" id="PF26087">
    <property type="entry name" value="DUF8032"/>
    <property type="match status" value="2"/>
</dbReference>
<evidence type="ECO:0000256" key="1">
    <source>
        <dbReference type="SAM" id="MobiDB-lite"/>
    </source>
</evidence>
<proteinExistence type="predicted"/>
<dbReference type="STRING" id="1246581.A0A2H9TR18"/>
<evidence type="ECO:0000313" key="3">
    <source>
        <dbReference type="EMBL" id="PJF20176.1"/>
    </source>
</evidence>
<dbReference type="EMBL" id="MTSL01000003">
    <property type="protein sequence ID" value="PJF20176.1"/>
    <property type="molecule type" value="Genomic_DNA"/>
</dbReference>
<gene>
    <name evidence="3" type="ORF">PSACC_00025</name>
</gene>
<reference evidence="3 4" key="1">
    <citation type="submission" date="2016-10" db="EMBL/GenBank/DDBJ databases">
        <title>The genome of Paramicrosporidium saccamoebae is the missing link in understanding Cryptomycota and Microsporidia evolution.</title>
        <authorList>
            <person name="Quandt C.A."/>
            <person name="Beaudet D."/>
            <person name="Corsaro D."/>
            <person name="Michel R."/>
            <person name="Corradi N."/>
            <person name="James T."/>
        </authorList>
    </citation>
    <scope>NUCLEOTIDE SEQUENCE [LARGE SCALE GENOMIC DNA]</scope>
    <source>
        <strain evidence="3 4">KSL3</strain>
    </source>
</reference>
<dbReference type="OrthoDB" id="5599902at2759"/>